<dbReference type="WBParaSite" id="ASIM_0001724801-mRNA-1">
    <property type="protein sequence ID" value="ASIM_0001724801-mRNA-1"/>
    <property type="gene ID" value="ASIM_0001724801"/>
</dbReference>
<dbReference type="AlphaFoldDB" id="A0A0M3K8F7"/>
<proteinExistence type="predicted"/>
<evidence type="ECO:0000313" key="2">
    <source>
        <dbReference type="Proteomes" id="UP000267096"/>
    </source>
</evidence>
<sequence>MSVHEHSDFFTPSNFPAQHSREAVKIIASPYFPNDYDELEVLDTKHLKAGAVVRNKEDRELLHGYEC</sequence>
<dbReference type="Proteomes" id="UP000267096">
    <property type="component" value="Unassembled WGS sequence"/>
</dbReference>
<reference evidence="3" key="1">
    <citation type="submission" date="2017-02" db="UniProtKB">
        <authorList>
            <consortium name="WormBaseParasite"/>
        </authorList>
    </citation>
    <scope>IDENTIFICATION</scope>
</reference>
<keyword evidence="2" id="KW-1185">Reference proteome</keyword>
<evidence type="ECO:0000313" key="1">
    <source>
        <dbReference type="EMBL" id="VDK58369.1"/>
    </source>
</evidence>
<dbReference type="EMBL" id="UYRR01033286">
    <property type="protein sequence ID" value="VDK58369.1"/>
    <property type="molecule type" value="Genomic_DNA"/>
</dbReference>
<name>A0A0M3K8F7_ANISI</name>
<accession>A0A0M3K8F7</accession>
<reference evidence="1 2" key="2">
    <citation type="submission" date="2018-11" db="EMBL/GenBank/DDBJ databases">
        <authorList>
            <consortium name="Pathogen Informatics"/>
        </authorList>
    </citation>
    <scope>NUCLEOTIDE SEQUENCE [LARGE SCALE GENOMIC DNA]</scope>
</reference>
<protein>
    <submittedName>
        <fullName evidence="3">tRNA-synt_1c_C domain-containing protein</fullName>
    </submittedName>
</protein>
<organism evidence="3">
    <name type="scientific">Anisakis simplex</name>
    <name type="common">Herring worm</name>
    <dbReference type="NCBI Taxonomy" id="6269"/>
    <lineage>
        <taxon>Eukaryota</taxon>
        <taxon>Metazoa</taxon>
        <taxon>Ecdysozoa</taxon>
        <taxon>Nematoda</taxon>
        <taxon>Chromadorea</taxon>
        <taxon>Rhabditida</taxon>
        <taxon>Spirurina</taxon>
        <taxon>Ascaridomorpha</taxon>
        <taxon>Ascaridoidea</taxon>
        <taxon>Anisakidae</taxon>
        <taxon>Anisakis</taxon>
        <taxon>Anisakis simplex complex</taxon>
    </lineage>
</organism>
<gene>
    <name evidence="1" type="ORF">ASIM_LOCUS16655</name>
</gene>
<evidence type="ECO:0000313" key="3">
    <source>
        <dbReference type="WBParaSite" id="ASIM_0001724801-mRNA-1"/>
    </source>
</evidence>
<dbReference type="OrthoDB" id="5801062at2759"/>